<dbReference type="SUPFAM" id="SSF56059">
    <property type="entry name" value="Glutathione synthetase ATP-binding domain-like"/>
    <property type="match status" value="1"/>
</dbReference>
<evidence type="ECO:0000259" key="3">
    <source>
        <dbReference type="PROSITE" id="PS50975"/>
    </source>
</evidence>
<organism evidence="4 5">
    <name type="scientific">Oceanisphaera marina</name>
    <dbReference type="NCBI Taxonomy" id="2017550"/>
    <lineage>
        <taxon>Bacteria</taxon>
        <taxon>Pseudomonadati</taxon>
        <taxon>Pseudomonadota</taxon>
        <taxon>Gammaproteobacteria</taxon>
        <taxon>Aeromonadales</taxon>
        <taxon>Aeromonadaceae</taxon>
        <taxon>Oceanisphaera</taxon>
    </lineage>
</organism>
<comment type="caution">
    <text evidence="4">The sequence shown here is derived from an EMBL/GenBank/DDBJ whole genome shotgun (WGS) entry which is preliminary data.</text>
</comment>
<keyword evidence="2" id="KW-0547">Nucleotide-binding</keyword>
<dbReference type="EMBL" id="BMKE01000003">
    <property type="protein sequence ID" value="GGB35162.1"/>
    <property type="molecule type" value="Genomic_DNA"/>
</dbReference>
<evidence type="ECO:0000313" key="5">
    <source>
        <dbReference type="Proteomes" id="UP000646152"/>
    </source>
</evidence>
<dbReference type="PROSITE" id="PS50975">
    <property type="entry name" value="ATP_GRASP"/>
    <property type="match status" value="1"/>
</dbReference>
<keyword evidence="5" id="KW-1185">Reference proteome</keyword>
<sequence>MTQTTLFAGFRGRLRQPEQTLRLQLSHCPQAIDWPALDTWLRDKLGLALQSPLQGVAFSTEPHPVNAVGALFWRILQVAAELQRAARMPVFEPGQICALQADEARPGGWLADVSVVHIDYVPAQSTRLVYDAATLLVLGVAADPKSFSTTEPLYQQLEAKVLHPLRTVMQMGLSTLPLLTCAQESGIPWRHLGAGLFQLGWGVHRLHMQHSKVGSDSAIGVTVAQNKGIACEWMRRAGLPAPQHRRVANEAEAVATQAVLGWPLVVKPADRDRGEGVTVDITTDAKLRSAYRQAAQLSSQVLVERQVTGVCHRLLVVRGKVLYAVKRMPVAVQGDGQRTVSELIAAANAVQLALPSWVREPLFPSDTQALDCLQEAGWDLASVPPAGVWAQLRRIESTQWGGLDEDYSATLHPDNAAIASQAAALFDLDVAGIDIISPDITRPWHENGAIINEVNSAPMLGQSDSSRRTLPQVLRLLLSGPGRIPVDVCVGASQALQMARQRQNAWREQGLACHVTSHNVTLDASGAVMAMAQEGLFARCTALLGNRAVAALVLVVQTDELLDIGLPIDAVDLLLSSGEPIAAWCQGKSIDSAARTEKMLAHLQRISGKYEADAQLHEVGSLRLES</sequence>
<feature type="domain" description="ATP-grasp" evidence="3">
    <location>
        <begin position="231"/>
        <end position="482"/>
    </location>
</feature>
<proteinExistence type="predicted"/>
<dbReference type="InterPro" id="IPR011761">
    <property type="entry name" value="ATP-grasp"/>
</dbReference>
<dbReference type="Gene3D" id="3.30.470.20">
    <property type="entry name" value="ATP-grasp fold, B domain"/>
    <property type="match status" value="1"/>
</dbReference>
<dbReference type="Proteomes" id="UP000646152">
    <property type="component" value="Unassembled WGS sequence"/>
</dbReference>
<keyword evidence="1" id="KW-0464">Manganese</keyword>
<protein>
    <recommendedName>
        <fullName evidence="3">ATP-grasp domain-containing protein</fullName>
    </recommendedName>
</protein>
<evidence type="ECO:0000256" key="1">
    <source>
        <dbReference type="ARBA" id="ARBA00023211"/>
    </source>
</evidence>
<dbReference type="PANTHER" id="PTHR21621:SF0">
    <property type="entry name" value="BETA-CITRYLGLUTAMATE SYNTHASE B-RELATED"/>
    <property type="match status" value="1"/>
</dbReference>
<reference evidence="5" key="1">
    <citation type="journal article" date="2019" name="Int. J. Syst. Evol. Microbiol.">
        <title>The Global Catalogue of Microorganisms (GCM) 10K type strain sequencing project: providing services to taxonomists for standard genome sequencing and annotation.</title>
        <authorList>
            <consortium name="The Broad Institute Genomics Platform"/>
            <consortium name="The Broad Institute Genome Sequencing Center for Infectious Disease"/>
            <person name="Wu L."/>
            <person name="Ma J."/>
        </authorList>
    </citation>
    <scope>NUCLEOTIDE SEQUENCE [LARGE SCALE GENOMIC DNA]</scope>
    <source>
        <strain evidence="5">CGMCC 1.15923</strain>
    </source>
</reference>
<dbReference type="InterPro" id="IPR013815">
    <property type="entry name" value="ATP_grasp_subdomain_1"/>
</dbReference>
<evidence type="ECO:0000313" key="4">
    <source>
        <dbReference type="EMBL" id="GGB35162.1"/>
    </source>
</evidence>
<dbReference type="Gene3D" id="3.30.1490.20">
    <property type="entry name" value="ATP-grasp fold, A domain"/>
    <property type="match status" value="1"/>
</dbReference>
<gene>
    <name evidence="4" type="ORF">GCM10011502_05290</name>
</gene>
<dbReference type="PANTHER" id="PTHR21621">
    <property type="entry name" value="RIBOSOMAL PROTEIN S6 MODIFICATION PROTEIN"/>
    <property type="match status" value="1"/>
</dbReference>
<evidence type="ECO:0000256" key="2">
    <source>
        <dbReference type="PROSITE-ProRule" id="PRU00409"/>
    </source>
</evidence>
<accession>A0ABQ1IF00</accession>
<name>A0ABQ1IF00_9GAMM</name>
<keyword evidence="2" id="KW-0067">ATP-binding</keyword>